<organism evidence="12 13">
    <name type="scientific">Kroppenstedtia eburnea</name>
    <dbReference type="NCBI Taxonomy" id="714067"/>
    <lineage>
        <taxon>Bacteria</taxon>
        <taxon>Bacillati</taxon>
        <taxon>Bacillota</taxon>
        <taxon>Bacilli</taxon>
        <taxon>Bacillales</taxon>
        <taxon>Thermoactinomycetaceae</taxon>
        <taxon>Kroppenstedtia</taxon>
    </lineage>
</organism>
<dbReference type="InterPro" id="IPR025966">
    <property type="entry name" value="OppC_N"/>
</dbReference>
<reference evidence="13" key="1">
    <citation type="submission" date="2017-01" db="EMBL/GenBank/DDBJ databases">
        <authorList>
            <person name="Varghese N."/>
            <person name="Submissions S."/>
        </authorList>
    </citation>
    <scope>NUCLEOTIDE SEQUENCE [LARGE SCALE GENOMIC DNA]</scope>
    <source>
        <strain evidence="13">DSM 45196</strain>
    </source>
</reference>
<keyword evidence="6" id="KW-0653">Protein transport</keyword>
<dbReference type="Pfam" id="PF12911">
    <property type="entry name" value="OppC_N"/>
    <property type="match status" value="1"/>
</dbReference>
<dbReference type="InterPro" id="IPR000515">
    <property type="entry name" value="MetI-like"/>
</dbReference>
<protein>
    <submittedName>
        <fullName evidence="12">Oligopeptide transport system permease protein</fullName>
    </submittedName>
</protein>
<evidence type="ECO:0000256" key="7">
    <source>
        <dbReference type="ARBA" id="ARBA00022989"/>
    </source>
</evidence>
<evidence type="ECO:0000256" key="8">
    <source>
        <dbReference type="ARBA" id="ARBA00023136"/>
    </source>
</evidence>
<keyword evidence="2 10" id="KW-0813">Transport</keyword>
<evidence type="ECO:0000256" key="6">
    <source>
        <dbReference type="ARBA" id="ARBA00022927"/>
    </source>
</evidence>
<dbReference type="OrthoDB" id="9797472at2"/>
<dbReference type="CDD" id="cd06261">
    <property type="entry name" value="TM_PBP2"/>
    <property type="match status" value="1"/>
</dbReference>
<dbReference type="EMBL" id="FTOD01000004">
    <property type="protein sequence ID" value="SIS72481.1"/>
    <property type="molecule type" value="Genomic_DNA"/>
</dbReference>
<dbReference type="AlphaFoldDB" id="A0A1N7LFD3"/>
<evidence type="ECO:0000256" key="3">
    <source>
        <dbReference type="ARBA" id="ARBA00022475"/>
    </source>
</evidence>
<evidence type="ECO:0000256" key="4">
    <source>
        <dbReference type="ARBA" id="ARBA00022692"/>
    </source>
</evidence>
<proteinExistence type="inferred from homology"/>
<evidence type="ECO:0000259" key="11">
    <source>
        <dbReference type="PROSITE" id="PS50928"/>
    </source>
</evidence>
<evidence type="ECO:0000256" key="2">
    <source>
        <dbReference type="ARBA" id="ARBA00022448"/>
    </source>
</evidence>
<dbReference type="Pfam" id="PF00528">
    <property type="entry name" value="BPD_transp_1"/>
    <property type="match status" value="1"/>
</dbReference>
<dbReference type="GO" id="GO:0005886">
    <property type="term" value="C:plasma membrane"/>
    <property type="evidence" value="ECO:0007669"/>
    <property type="project" value="UniProtKB-SubCell"/>
</dbReference>
<keyword evidence="3" id="KW-1003">Cell membrane</keyword>
<dbReference type="GO" id="GO:0015031">
    <property type="term" value="P:protein transport"/>
    <property type="evidence" value="ECO:0007669"/>
    <property type="project" value="UniProtKB-KW"/>
</dbReference>
<dbReference type="Gene3D" id="1.10.3720.10">
    <property type="entry name" value="MetI-like"/>
    <property type="match status" value="1"/>
</dbReference>
<dbReference type="GO" id="GO:0015833">
    <property type="term" value="P:peptide transport"/>
    <property type="evidence" value="ECO:0007669"/>
    <property type="project" value="UniProtKB-KW"/>
</dbReference>
<name>A0A1N7LFD3_9BACL</name>
<feature type="transmembrane region" description="Helical" evidence="10">
    <location>
        <begin position="169"/>
        <end position="188"/>
    </location>
</feature>
<dbReference type="GO" id="GO:0055085">
    <property type="term" value="P:transmembrane transport"/>
    <property type="evidence" value="ECO:0007669"/>
    <property type="project" value="InterPro"/>
</dbReference>
<feature type="domain" description="ABC transmembrane type-1" evidence="11">
    <location>
        <begin position="106"/>
        <end position="295"/>
    </location>
</feature>
<dbReference type="SUPFAM" id="SSF161098">
    <property type="entry name" value="MetI-like"/>
    <property type="match status" value="1"/>
</dbReference>
<feature type="transmembrane region" description="Helical" evidence="10">
    <location>
        <begin position="223"/>
        <end position="252"/>
    </location>
</feature>
<sequence length="308" mass="34460">METTKNLTPDLFEPAEQNVEEQEQLARKKLTFWGDVWRRFRSNKGALIGGILLLIIAVMAIIGPDMNPYSYRAQDYSVINKEPFGDHWLGTDGLGRDLWTRVWYGAGISLLIAFLAAAFDLFIGVPYGCISGYYGGRVDNWMQRIIEVLYGIPNLVVIILLLLWLDPGIFAIALAMGITGWITMARVVRGEMLKLKSQEYVLAARTLGASTSRMLVKHMLPNVMGPVIITIMFSIPTAIFFEAFLAFIGLGIRPPEASLGVLIEEGYKQLQLYPYQLFYPAAVLSLIMFGFNLVGDGLRDALDPKLRQ</sequence>
<evidence type="ECO:0000256" key="9">
    <source>
        <dbReference type="ARBA" id="ARBA00024202"/>
    </source>
</evidence>
<feature type="transmembrane region" description="Helical" evidence="10">
    <location>
        <begin position="45"/>
        <end position="63"/>
    </location>
</feature>
<accession>A0A1N7LFD3</accession>
<keyword evidence="8 10" id="KW-0472">Membrane</keyword>
<gene>
    <name evidence="12" type="ORF">SAMN05421790_104137</name>
</gene>
<dbReference type="RefSeq" id="WP_040387720.1">
    <property type="nucleotide sequence ID" value="NZ_CP048103.1"/>
</dbReference>
<dbReference type="Proteomes" id="UP000186795">
    <property type="component" value="Unassembled WGS sequence"/>
</dbReference>
<evidence type="ECO:0000256" key="10">
    <source>
        <dbReference type="RuleBase" id="RU363032"/>
    </source>
</evidence>
<keyword evidence="5" id="KW-0571">Peptide transport</keyword>
<evidence type="ECO:0000313" key="12">
    <source>
        <dbReference type="EMBL" id="SIS72481.1"/>
    </source>
</evidence>
<evidence type="ECO:0000256" key="5">
    <source>
        <dbReference type="ARBA" id="ARBA00022856"/>
    </source>
</evidence>
<dbReference type="InterPro" id="IPR050366">
    <property type="entry name" value="BP-dependent_transpt_permease"/>
</dbReference>
<dbReference type="PROSITE" id="PS50928">
    <property type="entry name" value="ABC_TM1"/>
    <property type="match status" value="1"/>
</dbReference>
<comment type="subcellular location">
    <subcellularLocation>
        <location evidence="1 10">Cell membrane</location>
        <topology evidence="1 10">Multi-pass membrane protein</topology>
    </subcellularLocation>
</comment>
<dbReference type="PANTHER" id="PTHR43386">
    <property type="entry name" value="OLIGOPEPTIDE TRANSPORT SYSTEM PERMEASE PROTEIN APPC"/>
    <property type="match status" value="1"/>
</dbReference>
<evidence type="ECO:0000256" key="1">
    <source>
        <dbReference type="ARBA" id="ARBA00004651"/>
    </source>
</evidence>
<feature type="transmembrane region" description="Helical" evidence="10">
    <location>
        <begin position="145"/>
        <end position="163"/>
    </location>
</feature>
<evidence type="ECO:0000313" key="13">
    <source>
        <dbReference type="Proteomes" id="UP000186795"/>
    </source>
</evidence>
<dbReference type="PANTHER" id="PTHR43386:SF24">
    <property type="entry name" value="OLIGOPEPTIDE TRANSPORT SYSTEM PERMEASE PROTEIN AMID"/>
    <property type="match status" value="1"/>
</dbReference>
<feature type="transmembrane region" description="Helical" evidence="10">
    <location>
        <begin position="102"/>
        <end position="125"/>
    </location>
</feature>
<dbReference type="InterPro" id="IPR035906">
    <property type="entry name" value="MetI-like_sf"/>
</dbReference>
<keyword evidence="4 10" id="KW-0812">Transmembrane</keyword>
<feature type="transmembrane region" description="Helical" evidence="10">
    <location>
        <begin position="277"/>
        <end position="298"/>
    </location>
</feature>
<keyword evidence="7 10" id="KW-1133">Transmembrane helix</keyword>
<comment type="similarity">
    <text evidence="9">Belongs to the binding-protein-dependent transport system permease family. OppBC subfamily.</text>
</comment>
<keyword evidence="13" id="KW-1185">Reference proteome</keyword>